<dbReference type="InParanoid" id="A0A067PX80"/>
<feature type="region of interest" description="Disordered" evidence="15">
    <location>
        <begin position="1"/>
        <end position="66"/>
    </location>
</feature>
<evidence type="ECO:0000259" key="17">
    <source>
        <dbReference type="PROSITE" id="PS50868"/>
    </source>
</evidence>
<dbReference type="PANTHER" id="PTHR22884">
    <property type="entry name" value="SET DOMAIN PROTEINS"/>
    <property type="match status" value="1"/>
</dbReference>
<dbReference type="InterPro" id="IPR025788">
    <property type="entry name" value="Set2_fungi"/>
</dbReference>
<dbReference type="InterPro" id="IPR050777">
    <property type="entry name" value="SET2_Histone-Lys_MeTrsfase"/>
</dbReference>
<keyword evidence="20" id="KW-1185">Reference proteome</keyword>
<dbReference type="EC" id="2.1.1.359" evidence="3"/>
<dbReference type="InterPro" id="IPR038190">
    <property type="entry name" value="SRI_sf"/>
</dbReference>
<evidence type="ECO:0000256" key="13">
    <source>
        <dbReference type="ARBA" id="ARBA00030091"/>
    </source>
</evidence>
<dbReference type="CDD" id="cd19172">
    <property type="entry name" value="SET_SETD2"/>
    <property type="match status" value="1"/>
</dbReference>
<gene>
    <name evidence="19" type="ORF">JAAARDRAFT_132908</name>
</gene>
<dbReference type="Pfam" id="PF08236">
    <property type="entry name" value="SRI"/>
    <property type="match status" value="1"/>
</dbReference>
<feature type="domain" description="AWS" evidence="18">
    <location>
        <begin position="99"/>
        <end position="154"/>
    </location>
</feature>
<dbReference type="GO" id="GO:0032259">
    <property type="term" value="P:methylation"/>
    <property type="evidence" value="ECO:0007669"/>
    <property type="project" value="UniProtKB-KW"/>
</dbReference>
<dbReference type="PROSITE" id="PS51568">
    <property type="entry name" value="SAM_MT43_SET2_1"/>
    <property type="match status" value="1"/>
</dbReference>
<dbReference type="SMART" id="SM00317">
    <property type="entry name" value="SET"/>
    <property type="match status" value="1"/>
</dbReference>
<dbReference type="STRING" id="933084.A0A067PX80"/>
<organism evidence="19 20">
    <name type="scientific">Jaapia argillacea MUCL 33604</name>
    <dbReference type="NCBI Taxonomy" id="933084"/>
    <lineage>
        <taxon>Eukaryota</taxon>
        <taxon>Fungi</taxon>
        <taxon>Dikarya</taxon>
        <taxon>Basidiomycota</taxon>
        <taxon>Agaricomycotina</taxon>
        <taxon>Agaricomycetes</taxon>
        <taxon>Agaricomycetidae</taxon>
        <taxon>Jaapiales</taxon>
        <taxon>Jaapiaceae</taxon>
        <taxon>Jaapia</taxon>
    </lineage>
</organism>
<dbReference type="AlphaFoldDB" id="A0A067PX80"/>
<dbReference type="PROSITE" id="PS50280">
    <property type="entry name" value="SET"/>
    <property type="match status" value="1"/>
</dbReference>
<evidence type="ECO:0000256" key="8">
    <source>
        <dbReference type="ARBA" id="ARBA00022679"/>
    </source>
</evidence>
<keyword evidence="7" id="KW-0489">Methyltransferase</keyword>
<evidence type="ECO:0000259" key="18">
    <source>
        <dbReference type="PROSITE" id="PS51215"/>
    </source>
</evidence>
<keyword evidence="9" id="KW-0949">S-adenosyl-L-methionine</keyword>
<evidence type="ECO:0000256" key="10">
    <source>
        <dbReference type="ARBA" id="ARBA00023015"/>
    </source>
</evidence>
<dbReference type="PROSITE" id="PS51215">
    <property type="entry name" value="AWS"/>
    <property type="match status" value="1"/>
</dbReference>
<evidence type="ECO:0000256" key="11">
    <source>
        <dbReference type="ARBA" id="ARBA00023163"/>
    </source>
</evidence>
<evidence type="ECO:0000256" key="15">
    <source>
        <dbReference type="SAM" id="MobiDB-lite"/>
    </source>
</evidence>
<dbReference type="Pfam" id="PF17907">
    <property type="entry name" value="AWS"/>
    <property type="match status" value="1"/>
</dbReference>
<feature type="region of interest" description="Disordered" evidence="15">
    <location>
        <begin position="687"/>
        <end position="729"/>
    </location>
</feature>
<evidence type="ECO:0000256" key="12">
    <source>
        <dbReference type="ARBA" id="ARBA00023242"/>
    </source>
</evidence>
<dbReference type="FunCoup" id="A0A067PX80">
    <property type="interactions" value="85"/>
</dbReference>
<evidence type="ECO:0000256" key="7">
    <source>
        <dbReference type="ARBA" id="ARBA00022603"/>
    </source>
</evidence>
<dbReference type="SMART" id="SM00570">
    <property type="entry name" value="AWS"/>
    <property type="match status" value="1"/>
</dbReference>
<dbReference type="InterPro" id="IPR046341">
    <property type="entry name" value="SET_dom_sf"/>
</dbReference>
<dbReference type="OrthoDB" id="422362at2759"/>
<evidence type="ECO:0000256" key="14">
    <source>
        <dbReference type="ARBA" id="ARBA00047545"/>
    </source>
</evidence>
<keyword evidence="8" id="KW-0808">Transferase</keyword>
<evidence type="ECO:0000256" key="6">
    <source>
        <dbReference type="ARBA" id="ARBA00022491"/>
    </source>
</evidence>
<keyword evidence="11" id="KW-0804">Transcription</keyword>
<dbReference type="InterPro" id="IPR013257">
    <property type="entry name" value="SRI"/>
</dbReference>
<dbReference type="GO" id="GO:0005694">
    <property type="term" value="C:chromosome"/>
    <property type="evidence" value="ECO:0007669"/>
    <property type="project" value="UniProtKB-SubCell"/>
</dbReference>
<dbReference type="InterPro" id="IPR003616">
    <property type="entry name" value="Post-SET_dom"/>
</dbReference>
<proteinExistence type="predicted"/>
<keyword evidence="5" id="KW-0158">Chromosome</keyword>
<feature type="compositionally biased region" description="Low complexity" evidence="15">
    <location>
        <begin position="571"/>
        <end position="586"/>
    </location>
</feature>
<feature type="compositionally biased region" description="Basic and acidic residues" evidence="15">
    <location>
        <begin position="1"/>
        <end position="10"/>
    </location>
</feature>
<evidence type="ECO:0000313" key="20">
    <source>
        <dbReference type="Proteomes" id="UP000027265"/>
    </source>
</evidence>
<dbReference type="Pfam" id="PF00856">
    <property type="entry name" value="SET"/>
    <property type="match status" value="1"/>
</dbReference>
<evidence type="ECO:0000259" key="16">
    <source>
        <dbReference type="PROSITE" id="PS50280"/>
    </source>
</evidence>
<comment type="subcellular location">
    <subcellularLocation>
        <location evidence="2">Chromosome</location>
    </subcellularLocation>
    <subcellularLocation>
        <location evidence="1">Nucleus</location>
    </subcellularLocation>
</comment>
<feature type="compositionally biased region" description="Low complexity" evidence="15">
    <location>
        <begin position="791"/>
        <end position="807"/>
    </location>
</feature>
<dbReference type="PROSITE" id="PS50868">
    <property type="entry name" value="POST_SET"/>
    <property type="match status" value="1"/>
</dbReference>
<feature type="compositionally biased region" description="Acidic residues" evidence="15">
    <location>
        <begin position="743"/>
        <end position="763"/>
    </location>
</feature>
<dbReference type="EMBL" id="KL197723">
    <property type="protein sequence ID" value="KDQ55897.1"/>
    <property type="molecule type" value="Genomic_DNA"/>
</dbReference>
<evidence type="ECO:0000256" key="9">
    <source>
        <dbReference type="ARBA" id="ARBA00022691"/>
    </source>
</evidence>
<sequence length="867" mass="95903">MEDTFAKVEDLPPSSSASPVQSSAQPDGKPLTPKLDLSNSSSATPPRSTPTEAKPRAQPSGPQLVGHLPRAEEQAYRSFTEIAENHYQYGTLGKSREALESMLCDCQYEHGVDHPTDACGDGSDCINRLTQVECLPDDCRCHSYCQNQRFQRKEYAPLEIVQTEQKGFGLRAGGDIPRDGFIYEYIGDVVSHPSFMKRMRDYASEGVKHFYFMMLQKDEYIDATKRGGIGRFANHSCNPNCYVAKWTIGNRVRMGIFAKRNVKKDEEITFNYNVDRYGHDAQPCYCGEANCVGFLGGKTQTDLAAMDDLYLEALGITDEVEQLGLKGSKKKKGKKLDEDYMPVLKPLVEKDVPKLIQAMRQTQSRKVLFKLLTRIKITQDQSALRQLMRLRGFSVMTNILEDYASDVEITQVAIESMMSWPLIQRNKVEDSKVDEPVRLCAQTAESDALKELAQKLLDQWDALEVGYRIPKRLKTDGEGSDETVTVVYEDNTESRPIKRSRVDDLMVETKLDIKPLGFSSRPLPTPNYASYVVITPLPTATRRVGGIQQTRNDIAAIIAAATAAAAAAPKAPASAEQSGNGESSSSKKSKSGNGKKKMSKEEKEALKMKRLLKLVGAVVVKCMSKYQGQMDHDLFKKHAKELTQLIADKEKKSSSYKENKLEALSEEKIVKIKKFAKEYIAKLMRKLEKSGQRRKPSHSSHSTSNGASTSGGDGSKSARTPDGGDEHDGEHMAMSVEEAMGMDLDDHDDGEDGDGEEEGDDHEPDAGGSSKMDEDQDSPEPHSALPPPSSASPSQSHPQPRSPQSSLISPSTRATSDPRLRSHPSIPHQNGAWDSDDKDRDRGRDWMDGEVDCQMSNGHGHGTSVHV</sequence>
<feature type="domain" description="Post-SET" evidence="17">
    <location>
        <begin position="280"/>
        <end position="296"/>
    </location>
</feature>
<dbReference type="SMART" id="SM00508">
    <property type="entry name" value="PostSET"/>
    <property type="match status" value="1"/>
</dbReference>
<dbReference type="HOGENOM" id="CLU_008492_1_1_1"/>
<feature type="region of interest" description="Disordered" evidence="15">
    <location>
        <begin position="743"/>
        <end position="867"/>
    </location>
</feature>
<reference evidence="20" key="1">
    <citation type="journal article" date="2014" name="Proc. Natl. Acad. Sci. U.S.A.">
        <title>Extensive sampling of basidiomycete genomes demonstrates inadequacy of the white-rot/brown-rot paradigm for wood decay fungi.</title>
        <authorList>
            <person name="Riley R."/>
            <person name="Salamov A.A."/>
            <person name="Brown D.W."/>
            <person name="Nagy L.G."/>
            <person name="Floudas D."/>
            <person name="Held B.W."/>
            <person name="Levasseur A."/>
            <person name="Lombard V."/>
            <person name="Morin E."/>
            <person name="Otillar R."/>
            <person name="Lindquist E.A."/>
            <person name="Sun H."/>
            <person name="LaButti K.M."/>
            <person name="Schmutz J."/>
            <person name="Jabbour D."/>
            <person name="Luo H."/>
            <person name="Baker S.E."/>
            <person name="Pisabarro A.G."/>
            <person name="Walton J.D."/>
            <person name="Blanchette R.A."/>
            <person name="Henrissat B."/>
            <person name="Martin F."/>
            <person name="Cullen D."/>
            <person name="Hibbett D.S."/>
            <person name="Grigoriev I.V."/>
        </authorList>
    </citation>
    <scope>NUCLEOTIDE SEQUENCE [LARGE SCALE GENOMIC DNA]</scope>
    <source>
        <strain evidence="20">MUCL 33604</strain>
    </source>
</reference>
<dbReference type="InterPro" id="IPR001214">
    <property type="entry name" value="SET_dom"/>
</dbReference>
<evidence type="ECO:0000256" key="4">
    <source>
        <dbReference type="ARBA" id="ARBA00018028"/>
    </source>
</evidence>
<dbReference type="Proteomes" id="UP000027265">
    <property type="component" value="Unassembled WGS sequence"/>
</dbReference>
<feature type="domain" description="SET" evidence="16">
    <location>
        <begin position="156"/>
        <end position="273"/>
    </location>
</feature>
<evidence type="ECO:0000256" key="5">
    <source>
        <dbReference type="ARBA" id="ARBA00022454"/>
    </source>
</evidence>
<dbReference type="Gene3D" id="2.170.270.10">
    <property type="entry name" value="SET domain"/>
    <property type="match status" value="1"/>
</dbReference>
<name>A0A067PX80_9AGAM</name>
<evidence type="ECO:0000256" key="1">
    <source>
        <dbReference type="ARBA" id="ARBA00004123"/>
    </source>
</evidence>
<keyword evidence="12" id="KW-0539">Nucleus</keyword>
<feature type="compositionally biased region" description="Basic residues" evidence="15">
    <location>
        <begin position="587"/>
        <end position="598"/>
    </location>
</feature>
<feature type="compositionally biased region" description="Low complexity" evidence="15">
    <location>
        <begin position="12"/>
        <end position="26"/>
    </location>
</feature>
<accession>A0A067PX80</accession>
<evidence type="ECO:0000313" key="19">
    <source>
        <dbReference type="EMBL" id="KDQ55897.1"/>
    </source>
</evidence>
<dbReference type="InterPro" id="IPR044437">
    <property type="entry name" value="SETD2/Set2_SET"/>
</dbReference>
<feature type="region of interest" description="Disordered" evidence="15">
    <location>
        <begin position="571"/>
        <end position="602"/>
    </location>
</feature>
<feature type="compositionally biased region" description="Low complexity" evidence="15">
    <location>
        <begin position="699"/>
        <end position="708"/>
    </location>
</feature>
<dbReference type="GO" id="GO:0006355">
    <property type="term" value="P:regulation of DNA-templated transcription"/>
    <property type="evidence" value="ECO:0007669"/>
    <property type="project" value="InterPro"/>
</dbReference>
<keyword evidence="6" id="KW-0678">Repressor</keyword>
<dbReference type="InterPro" id="IPR006560">
    <property type="entry name" value="AWS_dom"/>
</dbReference>
<dbReference type="SUPFAM" id="SSF82199">
    <property type="entry name" value="SET domain"/>
    <property type="match status" value="1"/>
</dbReference>
<evidence type="ECO:0000256" key="2">
    <source>
        <dbReference type="ARBA" id="ARBA00004286"/>
    </source>
</evidence>
<dbReference type="GO" id="GO:0005634">
    <property type="term" value="C:nucleus"/>
    <property type="evidence" value="ECO:0007669"/>
    <property type="project" value="UniProtKB-SubCell"/>
</dbReference>
<feature type="compositionally biased region" description="Basic and acidic residues" evidence="15">
    <location>
        <begin position="835"/>
        <end position="847"/>
    </location>
</feature>
<comment type="catalytic activity">
    <reaction evidence="14">
        <text>L-lysyl(36)-[histone H3] + 3 S-adenosyl-L-methionine = N(6),N(6),N(6)-trimethyl-L-lysyl(36)-[histone H3] + 3 S-adenosyl-L-homocysteine + 3 H(+)</text>
        <dbReference type="Rhea" id="RHEA:60324"/>
        <dbReference type="Rhea" id="RHEA-COMP:9785"/>
        <dbReference type="Rhea" id="RHEA-COMP:15536"/>
        <dbReference type="ChEBI" id="CHEBI:15378"/>
        <dbReference type="ChEBI" id="CHEBI:29969"/>
        <dbReference type="ChEBI" id="CHEBI:57856"/>
        <dbReference type="ChEBI" id="CHEBI:59789"/>
        <dbReference type="ChEBI" id="CHEBI:61961"/>
        <dbReference type="EC" id="2.1.1.359"/>
    </reaction>
</comment>
<feature type="compositionally biased region" description="Low complexity" evidence="15">
    <location>
        <begin position="38"/>
        <end position="51"/>
    </location>
</feature>
<evidence type="ECO:0000256" key="3">
    <source>
        <dbReference type="ARBA" id="ARBA00012178"/>
    </source>
</evidence>
<dbReference type="Gene3D" id="1.10.1740.100">
    <property type="entry name" value="Set2, Rpb1 interacting domain"/>
    <property type="match status" value="1"/>
</dbReference>
<protein>
    <recommendedName>
        <fullName evidence="4">Histone-lysine N-methyltransferase, H3 lysine-36 specific</fullName>
        <ecNumber evidence="3">2.1.1.359</ecNumber>
    </recommendedName>
    <alternativeName>
        <fullName evidence="13">SET domain-containing protein 2</fullName>
    </alternativeName>
</protein>
<keyword evidence="10" id="KW-0805">Transcription regulation</keyword>
<dbReference type="GO" id="GO:0140955">
    <property type="term" value="F:histone H3K36 trimethyltransferase activity"/>
    <property type="evidence" value="ECO:0007669"/>
    <property type="project" value="UniProtKB-EC"/>
</dbReference>